<sequence>MSSSLKHTSTPNAPAAIGPYSQAVVVNGLVYTSGCLPFDSNMKLHTGSIADQTRLALKNLEAVLKASGSSLDKVIKTTVFLKNMDDFKEMNGAYAEVFGDARPARSTVEVARLPADAHFEIEAIGLVN</sequence>
<dbReference type="CDD" id="cd00448">
    <property type="entry name" value="YjgF_YER057c_UK114_family"/>
    <property type="match status" value="1"/>
</dbReference>
<dbReference type="GO" id="GO:0005829">
    <property type="term" value="C:cytosol"/>
    <property type="evidence" value="ECO:0007669"/>
    <property type="project" value="TreeGrafter"/>
</dbReference>
<dbReference type="GO" id="GO:0019239">
    <property type="term" value="F:deaminase activity"/>
    <property type="evidence" value="ECO:0007669"/>
    <property type="project" value="TreeGrafter"/>
</dbReference>
<evidence type="ECO:0000313" key="2">
    <source>
        <dbReference type="EMBL" id="KAJ3176148.1"/>
    </source>
</evidence>
<dbReference type="Proteomes" id="UP001212152">
    <property type="component" value="Unassembled WGS sequence"/>
</dbReference>
<dbReference type="InterPro" id="IPR035959">
    <property type="entry name" value="RutC-like_sf"/>
</dbReference>
<dbReference type="AlphaFoldDB" id="A0AAD5TIH7"/>
<organism evidence="2 3">
    <name type="scientific">Geranomyces variabilis</name>
    <dbReference type="NCBI Taxonomy" id="109894"/>
    <lineage>
        <taxon>Eukaryota</taxon>
        <taxon>Fungi</taxon>
        <taxon>Fungi incertae sedis</taxon>
        <taxon>Chytridiomycota</taxon>
        <taxon>Chytridiomycota incertae sedis</taxon>
        <taxon>Chytridiomycetes</taxon>
        <taxon>Spizellomycetales</taxon>
        <taxon>Powellomycetaceae</taxon>
        <taxon>Geranomyces</taxon>
    </lineage>
</organism>
<dbReference type="NCBIfam" id="TIGR00004">
    <property type="entry name" value="Rid family detoxifying hydrolase"/>
    <property type="match status" value="1"/>
</dbReference>
<dbReference type="InterPro" id="IPR006056">
    <property type="entry name" value="RidA"/>
</dbReference>
<dbReference type="FunFam" id="3.30.1330.40:FF:000001">
    <property type="entry name" value="L-PSP family endoribonuclease"/>
    <property type="match status" value="1"/>
</dbReference>
<protein>
    <submittedName>
        <fullName evidence="2">Uncharacterized protein</fullName>
    </submittedName>
</protein>
<dbReference type="SUPFAM" id="SSF55298">
    <property type="entry name" value="YjgF-like"/>
    <property type="match status" value="1"/>
</dbReference>
<dbReference type="InterPro" id="IPR006175">
    <property type="entry name" value="YjgF/YER057c/UK114"/>
</dbReference>
<dbReference type="Pfam" id="PF01042">
    <property type="entry name" value="Ribonuc_L-PSP"/>
    <property type="match status" value="1"/>
</dbReference>
<gene>
    <name evidence="2" type="ORF">HDU87_005526</name>
</gene>
<name>A0AAD5TIH7_9FUNG</name>
<accession>A0AAD5TIH7</accession>
<dbReference type="GO" id="GO:0005739">
    <property type="term" value="C:mitochondrion"/>
    <property type="evidence" value="ECO:0007669"/>
    <property type="project" value="TreeGrafter"/>
</dbReference>
<proteinExistence type="inferred from homology"/>
<keyword evidence="3" id="KW-1185">Reference proteome</keyword>
<dbReference type="PANTHER" id="PTHR11803:SF58">
    <property type="entry name" value="PROTEIN HMF1-RELATED"/>
    <property type="match status" value="1"/>
</dbReference>
<dbReference type="PANTHER" id="PTHR11803">
    <property type="entry name" value="2-IMINOBUTANOATE/2-IMINOPROPANOATE DEAMINASE RIDA"/>
    <property type="match status" value="1"/>
</dbReference>
<reference evidence="2" key="1">
    <citation type="submission" date="2020-05" db="EMBL/GenBank/DDBJ databases">
        <title>Phylogenomic resolution of chytrid fungi.</title>
        <authorList>
            <person name="Stajich J.E."/>
            <person name="Amses K."/>
            <person name="Simmons R."/>
            <person name="Seto K."/>
            <person name="Myers J."/>
            <person name="Bonds A."/>
            <person name="Quandt C.A."/>
            <person name="Barry K."/>
            <person name="Liu P."/>
            <person name="Grigoriev I."/>
            <person name="Longcore J.E."/>
            <person name="James T.Y."/>
        </authorList>
    </citation>
    <scope>NUCLEOTIDE SEQUENCE</scope>
    <source>
        <strain evidence="2">JEL0379</strain>
    </source>
</reference>
<evidence type="ECO:0000313" key="3">
    <source>
        <dbReference type="Proteomes" id="UP001212152"/>
    </source>
</evidence>
<comment type="similarity">
    <text evidence="1">Belongs to the RutC family.</text>
</comment>
<dbReference type="EMBL" id="JADGJQ010000044">
    <property type="protein sequence ID" value="KAJ3176148.1"/>
    <property type="molecule type" value="Genomic_DNA"/>
</dbReference>
<dbReference type="Gene3D" id="3.30.1330.40">
    <property type="entry name" value="RutC-like"/>
    <property type="match status" value="1"/>
</dbReference>
<evidence type="ECO:0000256" key="1">
    <source>
        <dbReference type="ARBA" id="ARBA00010552"/>
    </source>
</evidence>
<comment type="caution">
    <text evidence="2">The sequence shown here is derived from an EMBL/GenBank/DDBJ whole genome shotgun (WGS) entry which is preliminary data.</text>
</comment>